<comment type="caution">
    <text evidence="1">The sequence shown here is derived from an EMBL/GenBank/DDBJ whole genome shotgun (WGS) entry which is preliminary data.</text>
</comment>
<name>A0A4R7BYE8_9HYPH</name>
<sequence length="122" mass="12902">MAREFYVASNGLRIAKYGFDAATTSEANLIFSTAKQLMKIDSGTIASLSGTPRVNFSNTIPLAVPPMVICGVRGQSTESAPVRADPDLTGFTVQAVQAWDGSYPAEGKPIYWIALLMGMPGG</sequence>
<protein>
    <submittedName>
        <fullName evidence="1">Uncharacterized protein</fullName>
    </submittedName>
</protein>
<proteinExistence type="predicted"/>
<organism evidence="1 2">
    <name type="scientific">Enterovirga rhinocerotis</name>
    <dbReference type="NCBI Taxonomy" id="1339210"/>
    <lineage>
        <taxon>Bacteria</taxon>
        <taxon>Pseudomonadati</taxon>
        <taxon>Pseudomonadota</taxon>
        <taxon>Alphaproteobacteria</taxon>
        <taxon>Hyphomicrobiales</taxon>
        <taxon>Methylobacteriaceae</taxon>
        <taxon>Enterovirga</taxon>
    </lineage>
</organism>
<evidence type="ECO:0000313" key="2">
    <source>
        <dbReference type="Proteomes" id="UP000295122"/>
    </source>
</evidence>
<keyword evidence="2" id="KW-1185">Reference proteome</keyword>
<dbReference type="RefSeq" id="WP_133771553.1">
    <property type="nucleotide sequence ID" value="NZ_SNZR01000013.1"/>
</dbReference>
<dbReference type="EMBL" id="SNZR01000013">
    <property type="protein sequence ID" value="TDR90282.1"/>
    <property type="molecule type" value="Genomic_DNA"/>
</dbReference>
<dbReference type="AlphaFoldDB" id="A0A4R7BYE8"/>
<gene>
    <name evidence="1" type="ORF">EV668_3128</name>
</gene>
<dbReference type="Proteomes" id="UP000295122">
    <property type="component" value="Unassembled WGS sequence"/>
</dbReference>
<evidence type="ECO:0000313" key="1">
    <source>
        <dbReference type="EMBL" id="TDR90282.1"/>
    </source>
</evidence>
<accession>A0A4R7BYE8</accession>
<reference evidence="1 2" key="1">
    <citation type="submission" date="2019-03" db="EMBL/GenBank/DDBJ databases">
        <title>Genomic Encyclopedia of Type Strains, Phase IV (KMG-IV): sequencing the most valuable type-strain genomes for metagenomic binning, comparative biology and taxonomic classification.</title>
        <authorList>
            <person name="Goeker M."/>
        </authorList>
    </citation>
    <scope>NUCLEOTIDE SEQUENCE [LARGE SCALE GENOMIC DNA]</scope>
    <source>
        <strain evidence="1 2">DSM 25903</strain>
    </source>
</reference>